<keyword evidence="1" id="KW-0812">Transmembrane</keyword>
<accession>A0A9P0A079</accession>
<keyword evidence="1" id="KW-0472">Membrane</keyword>
<keyword evidence="1" id="KW-1133">Transmembrane helix</keyword>
<evidence type="ECO:0000256" key="1">
    <source>
        <dbReference type="SAM" id="Phobius"/>
    </source>
</evidence>
<sequence>MYGNTSCENKTRRVLVAIYVILIGSSVAIVLGNPQKIINNDEPITAYCKYSNFQNLSADSIDPIMYKDRNTTCFLFNYKKINDDFEAFMDDYPEFTIETYGYAYSYETFGKCGDTFGNDTYQTERFLESNGQSDQLLANCHSSVYFAYEVGVQVGVFFEKRENGFLFLNPFIVGYLSSWGQERTLQFGLRVGQVTFHPRAASPQSHVKSEVNEYFDNNV</sequence>
<organism evidence="2 3">
    <name type="scientific">Bemisia tabaci</name>
    <name type="common">Sweetpotato whitefly</name>
    <name type="synonym">Aleurodes tabaci</name>
    <dbReference type="NCBI Taxonomy" id="7038"/>
    <lineage>
        <taxon>Eukaryota</taxon>
        <taxon>Metazoa</taxon>
        <taxon>Ecdysozoa</taxon>
        <taxon>Arthropoda</taxon>
        <taxon>Hexapoda</taxon>
        <taxon>Insecta</taxon>
        <taxon>Pterygota</taxon>
        <taxon>Neoptera</taxon>
        <taxon>Paraneoptera</taxon>
        <taxon>Hemiptera</taxon>
        <taxon>Sternorrhyncha</taxon>
        <taxon>Aleyrodoidea</taxon>
        <taxon>Aleyrodidae</taxon>
        <taxon>Aleyrodinae</taxon>
        <taxon>Bemisia</taxon>
    </lineage>
</organism>
<dbReference type="AlphaFoldDB" id="A0A9P0A079"/>
<evidence type="ECO:0000313" key="3">
    <source>
        <dbReference type="Proteomes" id="UP001152759"/>
    </source>
</evidence>
<keyword evidence="3" id="KW-1185">Reference proteome</keyword>
<evidence type="ECO:0008006" key="4">
    <source>
        <dbReference type="Google" id="ProtNLM"/>
    </source>
</evidence>
<dbReference type="Proteomes" id="UP001152759">
    <property type="component" value="Chromosome 1"/>
</dbReference>
<feature type="transmembrane region" description="Helical" evidence="1">
    <location>
        <begin position="12"/>
        <end position="32"/>
    </location>
</feature>
<gene>
    <name evidence="2" type="ORF">BEMITA_LOCUS966</name>
</gene>
<evidence type="ECO:0000313" key="2">
    <source>
        <dbReference type="EMBL" id="CAH0381302.1"/>
    </source>
</evidence>
<protein>
    <recommendedName>
        <fullName evidence="4">Transmembrane protein</fullName>
    </recommendedName>
</protein>
<name>A0A9P0A079_BEMTA</name>
<reference evidence="2" key="1">
    <citation type="submission" date="2021-12" db="EMBL/GenBank/DDBJ databases">
        <authorList>
            <person name="King R."/>
        </authorList>
    </citation>
    <scope>NUCLEOTIDE SEQUENCE</scope>
</reference>
<proteinExistence type="predicted"/>
<dbReference type="EMBL" id="OU963862">
    <property type="protein sequence ID" value="CAH0381302.1"/>
    <property type="molecule type" value="Genomic_DNA"/>
</dbReference>